<sequence length="209" mass="22366">MPATRYLYLARHAEADPGHGGLTGTGLRQAVLLGDRLREAGVRTLHHGPSERTTETARLVADRLALDGAGVETAAAPEAGDYAPHLPSREEVPPEYADTVMAFTASLPEQERGPGPELGRRCLERFSGPAPGEREVREAVITHAYPVGWLTVAALGAPAWRWATLAPANAALTVIRHTPGRAAEVLAFNDVSHLEPDLRWSGCAPARRP</sequence>
<dbReference type="Proteomes" id="UP001432401">
    <property type="component" value="Unassembled WGS sequence"/>
</dbReference>
<evidence type="ECO:0000256" key="1">
    <source>
        <dbReference type="ARBA" id="ARBA00022801"/>
    </source>
</evidence>
<proteinExistence type="predicted"/>
<dbReference type="PANTHER" id="PTHR20935">
    <property type="entry name" value="PHOSPHOGLYCERATE MUTASE-RELATED"/>
    <property type="match status" value="1"/>
</dbReference>
<keyword evidence="3" id="KW-1185">Reference proteome</keyword>
<name>A0ABV1ZNN8_9ACTN</name>
<organism evidence="2 3">
    <name type="scientific">Nocardiopsis tropica</name>
    <dbReference type="NCBI Taxonomy" id="109330"/>
    <lineage>
        <taxon>Bacteria</taxon>
        <taxon>Bacillati</taxon>
        <taxon>Actinomycetota</taxon>
        <taxon>Actinomycetes</taxon>
        <taxon>Streptosporangiales</taxon>
        <taxon>Nocardiopsidaceae</taxon>
        <taxon>Nocardiopsis</taxon>
    </lineage>
</organism>
<dbReference type="PANTHER" id="PTHR20935:SF0">
    <property type="entry name" value="SERINE_THREONINE-PROTEIN PHOSPHATASE PGAM5, MITOCHONDRIAL"/>
    <property type="match status" value="1"/>
</dbReference>
<keyword evidence="1" id="KW-0378">Hydrolase</keyword>
<comment type="caution">
    <text evidence="2">The sequence shown here is derived from an EMBL/GenBank/DDBJ whole genome shotgun (WGS) entry which is preliminary data.</text>
</comment>
<evidence type="ECO:0000313" key="2">
    <source>
        <dbReference type="EMBL" id="MES0832692.1"/>
    </source>
</evidence>
<dbReference type="EMBL" id="JBEQNB010000002">
    <property type="protein sequence ID" value="MES0832692.1"/>
    <property type="molecule type" value="Genomic_DNA"/>
</dbReference>
<evidence type="ECO:0000313" key="3">
    <source>
        <dbReference type="Proteomes" id="UP001432401"/>
    </source>
</evidence>
<dbReference type="SUPFAM" id="SSF53254">
    <property type="entry name" value="Phosphoglycerate mutase-like"/>
    <property type="match status" value="1"/>
</dbReference>
<dbReference type="Gene3D" id="3.40.50.1240">
    <property type="entry name" value="Phosphoglycerate mutase-like"/>
    <property type="match status" value="1"/>
</dbReference>
<dbReference type="InterPro" id="IPR051021">
    <property type="entry name" value="Mito_Ser/Thr_phosphatase"/>
</dbReference>
<dbReference type="InterPro" id="IPR029033">
    <property type="entry name" value="His_PPase_superfam"/>
</dbReference>
<accession>A0ABV1ZNN8</accession>
<dbReference type="Pfam" id="PF00300">
    <property type="entry name" value="His_Phos_1"/>
    <property type="match status" value="1"/>
</dbReference>
<dbReference type="InterPro" id="IPR013078">
    <property type="entry name" value="His_Pase_superF_clade-1"/>
</dbReference>
<dbReference type="RefSeq" id="WP_344175385.1">
    <property type="nucleotide sequence ID" value="NZ_JBEQNA010000001.1"/>
</dbReference>
<protein>
    <submittedName>
        <fullName evidence="2">Histidine phosphatase family protein</fullName>
    </submittedName>
</protein>
<reference evidence="2 3" key="1">
    <citation type="submission" date="2024-06" db="EMBL/GenBank/DDBJ databases">
        <authorList>
            <person name="Bataeva Y.V."/>
            <person name="Grigorian L.N."/>
            <person name="Solomentsev V.I."/>
        </authorList>
    </citation>
    <scope>NUCLEOTIDE SEQUENCE [LARGE SCALE GENOMIC DNA]</scope>
    <source>
        <strain evidence="3">SCPM-O-B-12605 (RCAM04882)</strain>
    </source>
</reference>
<gene>
    <name evidence="2" type="ORF">ABUK86_02830</name>
</gene>